<evidence type="ECO:0000256" key="3">
    <source>
        <dbReference type="ARBA" id="ARBA00022801"/>
    </source>
</evidence>
<dbReference type="CDD" id="cd02696">
    <property type="entry name" value="MurNAc-LAA"/>
    <property type="match status" value="1"/>
</dbReference>
<dbReference type="Gene3D" id="3.40.630.40">
    <property type="entry name" value="Zn-dependent exopeptidases"/>
    <property type="match status" value="1"/>
</dbReference>
<comment type="catalytic activity">
    <reaction evidence="1">
        <text>Hydrolyzes the link between N-acetylmuramoyl residues and L-amino acid residues in certain cell-wall glycopeptides.</text>
        <dbReference type="EC" id="3.5.1.28"/>
    </reaction>
</comment>
<dbReference type="Pfam" id="PF01520">
    <property type="entry name" value="Amidase_3"/>
    <property type="match status" value="1"/>
</dbReference>
<dbReference type="GO" id="GO:0009253">
    <property type="term" value="P:peptidoglycan catabolic process"/>
    <property type="evidence" value="ECO:0007669"/>
    <property type="project" value="InterPro"/>
</dbReference>
<name>A0A511NJP2_9FLAO</name>
<dbReference type="RefSeq" id="WP_019976393.1">
    <property type="nucleotide sequence ID" value="NZ_BJXC01000021.1"/>
</dbReference>
<keyword evidence="7" id="KW-1185">Reference proteome</keyword>
<organism evidence="6 7">
    <name type="scientific">Empedobacter brevis NBRC 14943 = ATCC 43319</name>
    <dbReference type="NCBI Taxonomy" id="1218108"/>
    <lineage>
        <taxon>Bacteria</taxon>
        <taxon>Pseudomonadati</taxon>
        <taxon>Bacteroidota</taxon>
        <taxon>Flavobacteriia</taxon>
        <taxon>Flavobacteriales</taxon>
        <taxon>Weeksellaceae</taxon>
        <taxon>Empedobacter</taxon>
    </lineage>
</organism>
<dbReference type="Proteomes" id="UP000321245">
    <property type="component" value="Unassembled WGS sequence"/>
</dbReference>
<evidence type="ECO:0000256" key="1">
    <source>
        <dbReference type="ARBA" id="ARBA00001561"/>
    </source>
</evidence>
<dbReference type="EC" id="3.5.1.28" evidence="2"/>
<dbReference type="GeneID" id="84650991"/>
<feature type="domain" description="MurNAc-LAA" evidence="5">
    <location>
        <begin position="85"/>
        <end position="190"/>
    </location>
</feature>
<evidence type="ECO:0000313" key="7">
    <source>
        <dbReference type="Proteomes" id="UP000321245"/>
    </source>
</evidence>
<dbReference type="SMART" id="SM00646">
    <property type="entry name" value="Ami_3"/>
    <property type="match status" value="1"/>
</dbReference>
<dbReference type="SUPFAM" id="SSF53187">
    <property type="entry name" value="Zn-dependent exopeptidases"/>
    <property type="match status" value="1"/>
</dbReference>
<dbReference type="OrthoDB" id="9806267at2"/>
<feature type="signal peptide" evidence="4">
    <location>
        <begin position="1"/>
        <end position="21"/>
    </location>
</feature>
<comment type="caution">
    <text evidence="6">The sequence shown here is derived from an EMBL/GenBank/DDBJ whole genome shotgun (WGS) entry which is preliminary data.</text>
</comment>
<proteinExistence type="predicted"/>
<evidence type="ECO:0000256" key="2">
    <source>
        <dbReference type="ARBA" id="ARBA00011901"/>
    </source>
</evidence>
<dbReference type="GO" id="GO:0008745">
    <property type="term" value="F:N-acetylmuramoyl-L-alanine amidase activity"/>
    <property type="evidence" value="ECO:0007669"/>
    <property type="project" value="UniProtKB-EC"/>
</dbReference>
<evidence type="ECO:0000256" key="4">
    <source>
        <dbReference type="SAM" id="SignalP"/>
    </source>
</evidence>
<sequence length="201" mass="22485">MKKKLYLFAIASLFATSTIFAQTPKTFIIDAGHGGHEIGSKNNQINESEYSLEIAQKIQQLAKEKNINVILTRNGNDFLDLQSRVDKINELNPDLVISLHLNSSTSKELKGAEVYIKKDNTDTQTEKLGNELTGLISINSIENRGLKKANFKILRDAKVPTFLIELGFVSNEKDAEILKSTIHKNLIAEKIVGFFETYTSI</sequence>
<dbReference type="InterPro" id="IPR002508">
    <property type="entry name" value="MurNAc-LAA_cat"/>
</dbReference>
<keyword evidence="3" id="KW-0378">Hydrolase</keyword>
<evidence type="ECO:0000313" key="6">
    <source>
        <dbReference type="EMBL" id="GEM52907.1"/>
    </source>
</evidence>
<dbReference type="PANTHER" id="PTHR30404:SF0">
    <property type="entry name" value="N-ACETYLMURAMOYL-L-ALANINE AMIDASE AMIC"/>
    <property type="match status" value="1"/>
</dbReference>
<reference evidence="6 7" key="1">
    <citation type="submission" date="2019-07" db="EMBL/GenBank/DDBJ databases">
        <title>Whole genome shotgun sequence of Empedobacter brevis NBRC 14943.</title>
        <authorList>
            <person name="Hosoyama A."/>
            <person name="Uohara A."/>
            <person name="Ohji S."/>
            <person name="Ichikawa N."/>
        </authorList>
    </citation>
    <scope>NUCLEOTIDE SEQUENCE [LARGE SCALE GENOMIC DNA]</scope>
    <source>
        <strain evidence="6 7">NBRC 14943</strain>
    </source>
</reference>
<dbReference type="STRING" id="1218108.GCA_000382425_02919"/>
<dbReference type="PANTHER" id="PTHR30404">
    <property type="entry name" value="N-ACETYLMURAMOYL-L-ALANINE AMIDASE"/>
    <property type="match status" value="1"/>
</dbReference>
<dbReference type="AlphaFoldDB" id="A0A511NJP2"/>
<accession>A0A511NJP2</accession>
<dbReference type="GO" id="GO:0030288">
    <property type="term" value="C:outer membrane-bounded periplasmic space"/>
    <property type="evidence" value="ECO:0007669"/>
    <property type="project" value="TreeGrafter"/>
</dbReference>
<evidence type="ECO:0000259" key="5">
    <source>
        <dbReference type="SMART" id="SM00646"/>
    </source>
</evidence>
<feature type="chain" id="PRO_5022101450" description="N-acetylmuramoyl-L-alanine amidase" evidence="4">
    <location>
        <begin position="22"/>
        <end position="201"/>
    </location>
</feature>
<gene>
    <name evidence="6" type="ORF">EB1_26970</name>
</gene>
<dbReference type="InterPro" id="IPR050695">
    <property type="entry name" value="N-acetylmuramoyl_amidase_3"/>
</dbReference>
<keyword evidence="4" id="KW-0732">Signal</keyword>
<dbReference type="EMBL" id="BJXC01000021">
    <property type="protein sequence ID" value="GEM52907.1"/>
    <property type="molecule type" value="Genomic_DNA"/>
</dbReference>
<protein>
    <recommendedName>
        <fullName evidence="2">N-acetylmuramoyl-L-alanine amidase</fullName>
        <ecNumber evidence="2">3.5.1.28</ecNumber>
    </recommendedName>
</protein>